<comment type="subcellular location">
    <subcellularLocation>
        <location evidence="1">Cell membrane</location>
        <topology evidence="1">Multi-pass membrane protein</topology>
    </subcellularLocation>
</comment>
<accession>A0A9P3Q9F9</accession>
<sequence>MTPSESTLGREDEGYHKALKNRQLQMIALGGAIGTGLFLGAGERLAKAGPGLFIVFGICGVFVFLILRALGELVLHRPSSGSFVSYAREFFGEKVAYAAGWMYFLNWAMTGIVDTTAIAQYCRYWHAFQVVPQWLLALIALVAVLSMNLISVKLFGELEFWAALIKVLALVTFLVVGTVFLAGRFKIDGHDTGLALWTNHGGLLPTGLLSLVLVTAGVVFAYAAVELVGIAAGEAEDPEKMMPRAINSVVFRIAVFYIGSTVLLALLLPYSTYKSGESPFVTFFNKLGISWGDDLMNLVVLTAALSSLNAGLYSTGRILRSMAINGSGPKFTAVMSKNGVPFGGILLTAGIGLFGIALNAVTPKHAFEIVLHIAATGVIVAWATIVACQLRFHQLAKAGELERPNFRMPLSPYTGWATLVFLAAVLVLMMFDQTYGKWMLAAMAVGIPALIGGWFLVRNRVRAAAAGLPPE</sequence>
<evidence type="ECO:0000256" key="3">
    <source>
        <dbReference type="ARBA" id="ARBA00022448"/>
    </source>
</evidence>
<evidence type="ECO:0000256" key="1">
    <source>
        <dbReference type="ARBA" id="ARBA00004651"/>
    </source>
</evidence>
<organism evidence="12 13">
    <name type="scientific">Mycobacterium kiyosense</name>
    <dbReference type="NCBI Taxonomy" id="2871094"/>
    <lineage>
        <taxon>Bacteria</taxon>
        <taxon>Bacillati</taxon>
        <taxon>Actinomycetota</taxon>
        <taxon>Actinomycetes</taxon>
        <taxon>Mycobacteriales</taxon>
        <taxon>Mycobacteriaceae</taxon>
        <taxon>Mycobacterium</taxon>
    </lineage>
</organism>
<dbReference type="GO" id="GO:0055085">
    <property type="term" value="P:transmembrane transport"/>
    <property type="evidence" value="ECO:0007669"/>
    <property type="project" value="InterPro"/>
</dbReference>
<evidence type="ECO:0000313" key="11">
    <source>
        <dbReference type="EMBL" id="GLB86427.1"/>
    </source>
</evidence>
<feature type="transmembrane region" description="Helical" evidence="9">
    <location>
        <begin position="413"/>
        <end position="431"/>
    </location>
</feature>
<evidence type="ECO:0000313" key="12">
    <source>
        <dbReference type="EMBL" id="GLD31720.1"/>
    </source>
</evidence>
<dbReference type="InterPro" id="IPR004841">
    <property type="entry name" value="AA-permease/SLC12A_dom"/>
</dbReference>
<reference evidence="12" key="1">
    <citation type="submission" date="2022-08" db="EMBL/GenBank/DDBJ databases">
        <title>Mycobacterium kiyosense sp. nov., scotochromogenic slow-glowing species isolated from respiratory specimens.</title>
        <authorList>
            <person name="Fukano H."/>
            <person name="Kazumi Y."/>
            <person name="Sakagami N."/>
            <person name="Ato M."/>
            <person name="Mitarai S."/>
            <person name="Hoshino Y."/>
        </authorList>
    </citation>
    <scope>NUCLEOTIDE SEQUENCE</scope>
    <source>
        <strain evidence="12">1413</strain>
        <strain evidence="11">SRL2020-028</strain>
    </source>
</reference>
<evidence type="ECO:0000256" key="8">
    <source>
        <dbReference type="ARBA" id="ARBA00023136"/>
    </source>
</evidence>
<feature type="transmembrane region" description="Helical" evidence="9">
    <location>
        <begin position="249"/>
        <end position="270"/>
    </location>
</feature>
<keyword evidence="6" id="KW-0029">Amino-acid transport</keyword>
<evidence type="ECO:0000259" key="10">
    <source>
        <dbReference type="Pfam" id="PF00324"/>
    </source>
</evidence>
<evidence type="ECO:0000256" key="4">
    <source>
        <dbReference type="ARBA" id="ARBA00022475"/>
    </source>
</evidence>
<dbReference type="EMBL" id="BRZI01000029">
    <property type="protein sequence ID" value="GLD31720.1"/>
    <property type="molecule type" value="Genomic_DNA"/>
</dbReference>
<evidence type="ECO:0000256" key="7">
    <source>
        <dbReference type="ARBA" id="ARBA00022989"/>
    </source>
</evidence>
<feature type="transmembrane region" description="Helical" evidence="9">
    <location>
        <begin position="95"/>
        <end position="113"/>
    </location>
</feature>
<dbReference type="PIRSF" id="PIRSF006060">
    <property type="entry name" value="AA_transporter"/>
    <property type="match status" value="1"/>
</dbReference>
<feature type="transmembrane region" description="Helical" evidence="9">
    <location>
        <begin position="167"/>
        <end position="187"/>
    </location>
</feature>
<dbReference type="PROSITE" id="PS00218">
    <property type="entry name" value="AMINO_ACID_PERMEASE_1"/>
    <property type="match status" value="1"/>
</dbReference>
<keyword evidence="13" id="KW-1185">Reference proteome</keyword>
<keyword evidence="7 9" id="KW-1133">Transmembrane helix</keyword>
<feature type="transmembrane region" description="Helical" evidence="9">
    <location>
        <begin position="295"/>
        <end position="319"/>
    </location>
</feature>
<keyword evidence="4" id="KW-1003">Cell membrane</keyword>
<dbReference type="PANTHER" id="PTHR43495:SF1">
    <property type="entry name" value="L-ASPARAGINE PERMEASE"/>
    <property type="match status" value="1"/>
</dbReference>
<feature type="transmembrane region" description="Helical" evidence="9">
    <location>
        <begin position="340"/>
        <end position="357"/>
    </location>
</feature>
<keyword evidence="5 9" id="KW-0812">Transmembrane</keyword>
<dbReference type="AlphaFoldDB" id="A0A9P3Q9F9"/>
<evidence type="ECO:0000313" key="13">
    <source>
        <dbReference type="Proteomes" id="UP001064782"/>
    </source>
</evidence>
<dbReference type="RefSeq" id="WP_236980476.1">
    <property type="nucleotide sequence ID" value="NZ_BRXE01000140.1"/>
</dbReference>
<dbReference type="InterPro" id="IPR004840">
    <property type="entry name" value="Amino_acid_permease_CS"/>
</dbReference>
<feature type="transmembrane region" description="Helical" evidence="9">
    <location>
        <begin position="369"/>
        <end position="392"/>
    </location>
</feature>
<feature type="transmembrane region" description="Helical" evidence="9">
    <location>
        <begin position="133"/>
        <end position="155"/>
    </location>
</feature>
<keyword evidence="8 9" id="KW-0472">Membrane</keyword>
<feature type="transmembrane region" description="Helical" evidence="9">
    <location>
        <begin position="53"/>
        <end position="75"/>
    </location>
</feature>
<dbReference type="Pfam" id="PF00324">
    <property type="entry name" value="AA_permease"/>
    <property type="match status" value="1"/>
</dbReference>
<dbReference type="PANTHER" id="PTHR43495">
    <property type="entry name" value="GABA PERMEASE"/>
    <property type="match status" value="1"/>
</dbReference>
<proteinExistence type="inferred from homology"/>
<gene>
    <name evidence="12" type="primary">ansP2</name>
    <name evidence="12" type="ORF">Mkiyose1413_36030</name>
    <name evidence="11" type="ORF">SRL2020028_56830</name>
</gene>
<evidence type="ECO:0000256" key="9">
    <source>
        <dbReference type="SAM" id="Phobius"/>
    </source>
</evidence>
<feature type="transmembrane region" description="Helical" evidence="9">
    <location>
        <begin position="207"/>
        <end position="228"/>
    </location>
</feature>
<comment type="caution">
    <text evidence="12">The sequence shown here is derived from an EMBL/GenBank/DDBJ whole genome shotgun (WGS) entry which is preliminary data.</text>
</comment>
<comment type="similarity">
    <text evidence="2">Belongs to the amino acid-polyamine-organocation (APC) superfamily. Amino acid transporter (AAT) (TC 2.A.3.1) family.</text>
</comment>
<keyword evidence="3" id="KW-0813">Transport</keyword>
<evidence type="ECO:0000256" key="6">
    <source>
        <dbReference type="ARBA" id="ARBA00022970"/>
    </source>
</evidence>
<dbReference type="EMBL" id="BRXE01000140">
    <property type="protein sequence ID" value="GLB86427.1"/>
    <property type="molecule type" value="Genomic_DNA"/>
</dbReference>
<feature type="domain" description="Amino acid permease/ SLC12A" evidence="10">
    <location>
        <begin position="24"/>
        <end position="455"/>
    </location>
</feature>
<feature type="transmembrane region" description="Helical" evidence="9">
    <location>
        <begin position="24"/>
        <end position="41"/>
    </location>
</feature>
<dbReference type="Proteomes" id="UP001165663">
    <property type="component" value="Unassembled WGS sequence"/>
</dbReference>
<dbReference type="Gene3D" id="1.20.1740.10">
    <property type="entry name" value="Amino acid/polyamine transporter I"/>
    <property type="match status" value="1"/>
</dbReference>
<evidence type="ECO:0000256" key="5">
    <source>
        <dbReference type="ARBA" id="ARBA00022692"/>
    </source>
</evidence>
<name>A0A9P3Q9F9_9MYCO</name>
<feature type="transmembrane region" description="Helical" evidence="9">
    <location>
        <begin position="437"/>
        <end position="457"/>
    </location>
</feature>
<dbReference type="GO" id="GO:0006865">
    <property type="term" value="P:amino acid transport"/>
    <property type="evidence" value="ECO:0007669"/>
    <property type="project" value="UniProtKB-KW"/>
</dbReference>
<evidence type="ECO:0000256" key="2">
    <source>
        <dbReference type="ARBA" id="ARBA00008583"/>
    </source>
</evidence>
<protein>
    <submittedName>
        <fullName evidence="12">L-asparagine permease 2</fullName>
    </submittedName>
</protein>
<dbReference type="GeneID" id="83631052"/>
<dbReference type="GO" id="GO:0005886">
    <property type="term" value="C:plasma membrane"/>
    <property type="evidence" value="ECO:0007669"/>
    <property type="project" value="UniProtKB-SubCell"/>
</dbReference>
<dbReference type="FunFam" id="1.20.1740.10:FF:000001">
    <property type="entry name" value="Amino acid permease"/>
    <property type="match status" value="1"/>
</dbReference>
<dbReference type="Proteomes" id="UP001064782">
    <property type="component" value="Unassembled WGS sequence"/>
</dbReference>